<evidence type="ECO:0000313" key="4">
    <source>
        <dbReference type="EMBL" id="QXT61615.1"/>
    </source>
</evidence>
<dbReference type="Pfam" id="PF01844">
    <property type="entry name" value="HNH"/>
    <property type="match status" value="1"/>
</dbReference>
<gene>
    <name evidence="4" type="ORF">KDB89_07250</name>
</gene>
<proteinExistence type="inferred from homology"/>
<dbReference type="SMART" id="SM00507">
    <property type="entry name" value="HNHc"/>
    <property type="match status" value="1"/>
</dbReference>
<reference evidence="4 5" key="1">
    <citation type="submission" date="2021-07" db="EMBL/GenBank/DDBJ databases">
        <title>complete genome sequencing of Tessaracoccus sp.J1M15.</title>
        <authorList>
            <person name="Bae J.-W."/>
            <person name="Kim D.-y."/>
        </authorList>
    </citation>
    <scope>NUCLEOTIDE SEQUENCE [LARGE SCALE GENOMIC DNA]</scope>
    <source>
        <strain evidence="4 5">J1M15</strain>
    </source>
</reference>
<evidence type="ECO:0000256" key="2">
    <source>
        <dbReference type="SAM" id="MobiDB-lite"/>
    </source>
</evidence>
<dbReference type="InterPro" id="IPR003615">
    <property type="entry name" value="HNH_nuc"/>
</dbReference>
<organism evidence="4 5">
    <name type="scientific">Tessaracoccus palaemonis</name>
    <dbReference type="NCBI Taxonomy" id="2829499"/>
    <lineage>
        <taxon>Bacteria</taxon>
        <taxon>Bacillati</taxon>
        <taxon>Actinomycetota</taxon>
        <taxon>Actinomycetes</taxon>
        <taxon>Propionibacteriales</taxon>
        <taxon>Propionibacteriaceae</taxon>
        <taxon>Tessaracoccus</taxon>
    </lineage>
</organism>
<dbReference type="RefSeq" id="WP_219079718.1">
    <property type="nucleotide sequence ID" value="NZ_CP079216.1"/>
</dbReference>
<feature type="compositionally biased region" description="Low complexity" evidence="2">
    <location>
        <begin position="305"/>
        <end position="323"/>
    </location>
</feature>
<dbReference type="InterPro" id="IPR002711">
    <property type="entry name" value="HNH"/>
</dbReference>
<evidence type="ECO:0000259" key="3">
    <source>
        <dbReference type="SMART" id="SM00507"/>
    </source>
</evidence>
<keyword evidence="4" id="KW-0378">Hydrolase</keyword>
<comment type="similarity">
    <text evidence="1">Belongs to the Rv1128c/1148c/1588c/1702c/1945/3466 family.</text>
</comment>
<evidence type="ECO:0000313" key="5">
    <source>
        <dbReference type="Proteomes" id="UP000824504"/>
    </source>
</evidence>
<feature type="region of interest" description="Disordered" evidence="2">
    <location>
        <begin position="272"/>
        <end position="331"/>
    </location>
</feature>
<name>A0ABX8SG14_9ACTN</name>
<accession>A0ABX8SG14</accession>
<keyword evidence="4" id="KW-0255">Endonuclease</keyword>
<dbReference type="EMBL" id="CP079216">
    <property type="protein sequence ID" value="QXT61615.1"/>
    <property type="molecule type" value="Genomic_DNA"/>
</dbReference>
<dbReference type="Proteomes" id="UP000824504">
    <property type="component" value="Chromosome"/>
</dbReference>
<protein>
    <submittedName>
        <fullName evidence="4">HNH endonuclease</fullName>
    </submittedName>
</protein>
<dbReference type="CDD" id="cd00085">
    <property type="entry name" value="HNHc"/>
    <property type="match status" value="1"/>
</dbReference>
<keyword evidence="4" id="KW-0540">Nuclease</keyword>
<sequence length="486" mass="51777">MGDEQLSTGAALAAIASALSSIDHSQRTGIEHRERLDLLRQVRRAKDRLAGLEACLISEAESSGSAEAVSGTQLSSLLGREEHLDRRVTQRAISEAGRMTSHQEVARRVVEGQLSPGHAIGIGEALGGLPGVLTDEQRASAREFLIEKARTATPREVADSHDEVLQAVAPELLPTAAQLDAQLRRRRERALQRRHLVYGPDPEHPGSWYFKGSLPVLEAEIVVGAITAQVNDQKRAERRQRHRDLTPTWQQRQADALVAVVAGKIPAVVRDDDSPVSVEAAHAQPESGVPGTGSSGEGLQPTFVPGGAAPRPASAPAGSALRPTPAPSGAATRPTLVVTVSYEDLLNASYAGGVLASGQRIPAGELRRIACDAEVIPVVLGGRSEILDLGRSERWVTPSLRQALAIRDGGCILPGCEASAVECEAHHIVPWWAGGSTSLENLALVCPFHHAKLEPTRTDGIESRDGWRIIIDPATRRPVVVEPDTG</sequence>
<keyword evidence="5" id="KW-1185">Reference proteome</keyword>
<feature type="domain" description="HNH nuclease" evidence="3">
    <location>
        <begin position="399"/>
        <end position="451"/>
    </location>
</feature>
<dbReference type="Pfam" id="PF02720">
    <property type="entry name" value="DUF222"/>
    <property type="match status" value="2"/>
</dbReference>
<dbReference type="GO" id="GO:0004519">
    <property type="term" value="F:endonuclease activity"/>
    <property type="evidence" value="ECO:0007669"/>
    <property type="project" value="UniProtKB-KW"/>
</dbReference>
<dbReference type="InterPro" id="IPR003870">
    <property type="entry name" value="DUF222"/>
</dbReference>
<evidence type="ECO:0000256" key="1">
    <source>
        <dbReference type="ARBA" id="ARBA00023450"/>
    </source>
</evidence>